<dbReference type="InterPro" id="IPR006139">
    <property type="entry name" value="D-isomer_2_OHA_DH_cat_dom"/>
</dbReference>
<evidence type="ECO:0000259" key="5">
    <source>
        <dbReference type="Pfam" id="PF00389"/>
    </source>
</evidence>
<name>A0A0B1R4S3_9GAMM</name>
<dbReference type="SUPFAM" id="SSF52283">
    <property type="entry name" value="Formate/glycerate dehydrogenase catalytic domain-like"/>
    <property type="match status" value="1"/>
</dbReference>
<dbReference type="SUPFAM" id="SSF51735">
    <property type="entry name" value="NAD(P)-binding Rossmann-fold domains"/>
    <property type="match status" value="1"/>
</dbReference>
<gene>
    <name evidence="7" type="ORF">QU24_18170</name>
</gene>
<feature type="domain" description="D-isomer specific 2-hydroxyacid dehydrogenase NAD-binding" evidence="6">
    <location>
        <begin position="110"/>
        <end position="284"/>
    </location>
</feature>
<dbReference type="EMBL" id="JTJJ01000072">
    <property type="protein sequence ID" value="KHJ66636.1"/>
    <property type="molecule type" value="Genomic_DNA"/>
</dbReference>
<protein>
    <submittedName>
        <fullName evidence="7">Hydroxyacid dehydrogenase</fullName>
    </submittedName>
</protein>
<dbReference type="Proteomes" id="UP000030853">
    <property type="component" value="Unassembled WGS sequence"/>
</dbReference>
<evidence type="ECO:0000256" key="1">
    <source>
        <dbReference type="ARBA" id="ARBA00005854"/>
    </source>
</evidence>
<reference evidence="7 8" key="1">
    <citation type="submission" date="2014-11" db="EMBL/GenBank/DDBJ databases">
        <title>Genome sequencing of Pantoea rodasii ND03.</title>
        <authorList>
            <person name="Muhamad Yunos N.Y."/>
            <person name="Chan K.-G."/>
        </authorList>
    </citation>
    <scope>NUCLEOTIDE SEQUENCE [LARGE SCALE GENOMIC DNA]</scope>
    <source>
        <strain evidence="7 8">ND03</strain>
    </source>
</reference>
<dbReference type="GO" id="GO:0016616">
    <property type="term" value="F:oxidoreductase activity, acting on the CH-OH group of donors, NAD or NADP as acceptor"/>
    <property type="evidence" value="ECO:0007669"/>
    <property type="project" value="InterPro"/>
</dbReference>
<organism evidence="7 8">
    <name type="scientific">Pantoea rodasii</name>
    <dbReference type="NCBI Taxonomy" id="1076549"/>
    <lineage>
        <taxon>Bacteria</taxon>
        <taxon>Pseudomonadati</taxon>
        <taxon>Pseudomonadota</taxon>
        <taxon>Gammaproteobacteria</taxon>
        <taxon>Enterobacterales</taxon>
        <taxon>Erwiniaceae</taxon>
        <taxon>Pantoea</taxon>
    </lineage>
</organism>
<sequence length="325" mass="34382">MSYRFLVTTTSLGQGGRQLLAEAGCTVDYLADANDIAEVEHRMSTVAYDAVISRTVVLNAKAINACPTLKIICKHGVGVTNIDVAAATERGIPVLTTPATNAQSVAELTLALMLNCARRLPFFQQEVTAGRWTRSGDGEELQGKTLGLVGFGEIGRRVARFARVIGMKVAFFDPATPADADLEGAQRCATLDALLPLADVLSLHCPVTPKTRLMINAQSLAQLPAHATLINTARGELIDEEALIAALQSGQLRAAALDTVTQEPLAADHPFRALGNLIITPHIGGSTPQALDAVAQSAARQCLAFLDNQQINLSACVNPQALNRS</sequence>
<feature type="domain" description="D-isomer specific 2-hydroxyacid dehydrogenase catalytic" evidence="5">
    <location>
        <begin position="11"/>
        <end position="310"/>
    </location>
</feature>
<dbReference type="Gene3D" id="3.40.50.720">
    <property type="entry name" value="NAD(P)-binding Rossmann-like Domain"/>
    <property type="match status" value="2"/>
</dbReference>
<dbReference type="InterPro" id="IPR036291">
    <property type="entry name" value="NAD(P)-bd_dom_sf"/>
</dbReference>
<keyword evidence="2 4" id="KW-0560">Oxidoreductase</keyword>
<comment type="similarity">
    <text evidence="1 4">Belongs to the D-isomer specific 2-hydroxyacid dehydrogenase family.</text>
</comment>
<dbReference type="Pfam" id="PF00389">
    <property type="entry name" value="2-Hacid_dh"/>
    <property type="match status" value="1"/>
</dbReference>
<dbReference type="InterPro" id="IPR006140">
    <property type="entry name" value="D-isomer_DH_NAD-bd"/>
</dbReference>
<evidence type="ECO:0000313" key="7">
    <source>
        <dbReference type="EMBL" id="KHJ66636.1"/>
    </source>
</evidence>
<evidence type="ECO:0000259" key="6">
    <source>
        <dbReference type="Pfam" id="PF02826"/>
    </source>
</evidence>
<dbReference type="InterPro" id="IPR050857">
    <property type="entry name" value="D-2-hydroxyacid_DH"/>
</dbReference>
<keyword evidence="3" id="KW-0520">NAD</keyword>
<evidence type="ECO:0000256" key="3">
    <source>
        <dbReference type="ARBA" id="ARBA00023027"/>
    </source>
</evidence>
<dbReference type="PANTHER" id="PTHR42789">
    <property type="entry name" value="D-ISOMER SPECIFIC 2-HYDROXYACID DEHYDROGENASE FAMILY PROTEIN (AFU_ORTHOLOGUE AFUA_6G10090)"/>
    <property type="match status" value="1"/>
</dbReference>
<evidence type="ECO:0000313" key="8">
    <source>
        <dbReference type="Proteomes" id="UP000030853"/>
    </source>
</evidence>
<dbReference type="InterPro" id="IPR029753">
    <property type="entry name" value="D-isomer_DH_CS"/>
</dbReference>
<comment type="caution">
    <text evidence="7">The sequence shown here is derived from an EMBL/GenBank/DDBJ whole genome shotgun (WGS) entry which is preliminary data.</text>
</comment>
<dbReference type="FunFam" id="3.40.50.720:FF:000203">
    <property type="entry name" value="D-3-phosphoglycerate dehydrogenase (SerA)"/>
    <property type="match status" value="1"/>
</dbReference>
<dbReference type="AlphaFoldDB" id="A0A0B1R4S3"/>
<dbReference type="CDD" id="cd12173">
    <property type="entry name" value="PGDH_4"/>
    <property type="match status" value="1"/>
</dbReference>
<dbReference type="RefSeq" id="WP_039333889.1">
    <property type="nucleotide sequence ID" value="NZ_JTJJ01000072.1"/>
</dbReference>
<dbReference type="GO" id="GO:0051287">
    <property type="term" value="F:NAD binding"/>
    <property type="evidence" value="ECO:0007669"/>
    <property type="project" value="InterPro"/>
</dbReference>
<accession>A0A0B1R4S3</accession>
<dbReference type="PROSITE" id="PS00670">
    <property type="entry name" value="D_2_HYDROXYACID_DH_2"/>
    <property type="match status" value="1"/>
</dbReference>
<dbReference type="PANTHER" id="PTHR42789:SF1">
    <property type="entry name" value="D-ISOMER SPECIFIC 2-HYDROXYACID DEHYDROGENASE FAMILY PROTEIN (AFU_ORTHOLOGUE AFUA_6G10090)"/>
    <property type="match status" value="1"/>
</dbReference>
<evidence type="ECO:0000256" key="2">
    <source>
        <dbReference type="ARBA" id="ARBA00023002"/>
    </source>
</evidence>
<proteinExistence type="inferred from homology"/>
<evidence type="ECO:0000256" key="4">
    <source>
        <dbReference type="RuleBase" id="RU003719"/>
    </source>
</evidence>
<dbReference type="Pfam" id="PF02826">
    <property type="entry name" value="2-Hacid_dh_C"/>
    <property type="match status" value="1"/>
</dbReference>